<proteinExistence type="predicted"/>
<gene>
    <name evidence="2" type="ORF">LCGC14_1514150</name>
</gene>
<evidence type="ECO:0000313" key="2">
    <source>
        <dbReference type="EMBL" id="KKM63182.1"/>
    </source>
</evidence>
<accession>A0A0F9M1N5</accession>
<dbReference type="EMBL" id="LAZR01011147">
    <property type="protein sequence ID" value="KKM63182.1"/>
    <property type="molecule type" value="Genomic_DNA"/>
</dbReference>
<feature type="region of interest" description="Disordered" evidence="1">
    <location>
        <begin position="1"/>
        <end position="41"/>
    </location>
</feature>
<dbReference type="AlphaFoldDB" id="A0A0F9M1N5"/>
<evidence type="ECO:0000256" key="1">
    <source>
        <dbReference type="SAM" id="MobiDB-lite"/>
    </source>
</evidence>
<feature type="non-terminal residue" evidence="2">
    <location>
        <position position="1"/>
    </location>
</feature>
<feature type="compositionally biased region" description="Polar residues" evidence="1">
    <location>
        <begin position="1"/>
        <end position="11"/>
    </location>
</feature>
<sequence>ADGAFQGTQGESARRVSSDAAAIPGADSHVHDHEGDFRAVG</sequence>
<name>A0A0F9M1N5_9ZZZZ</name>
<reference evidence="2" key="1">
    <citation type="journal article" date="2015" name="Nature">
        <title>Complex archaea that bridge the gap between prokaryotes and eukaryotes.</title>
        <authorList>
            <person name="Spang A."/>
            <person name="Saw J.H."/>
            <person name="Jorgensen S.L."/>
            <person name="Zaremba-Niedzwiedzka K."/>
            <person name="Martijn J."/>
            <person name="Lind A.E."/>
            <person name="van Eijk R."/>
            <person name="Schleper C."/>
            <person name="Guy L."/>
            <person name="Ettema T.J."/>
        </authorList>
    </citation>
    <scope>NUCLEOTIDE SEQUENCE</scope>
</reference>
<comment type="caution">
    <text evidence="2">The sequence shown here is derived from an EMBL/GenBank/DDBJ whole genome shotgun (WGS) entry which is preliminary data.</text>
</comment>
<feature type="compositionally biased region" description="Basic and acidic residues" evidence="1">
    <location>
        <begin position="28"/>
        <end position="41"/>
    </location>
</feature>
<organism evidence="2">
    <name type="scientific">marine sediment metagenome</name>
    <dbReference type="NCBI Taxonomy" id="412755"/>
    <lineage>
        <taxon>unclassified sequences</taxon>
        <taxon>metagenomes</taxon>
        <taxon>ecological metagenomes</taxon>
    </lineage>
</organism>
<protein>
    <submittedName>
        <fullName evidence="2">Uncharacterized protein</fullName>
    </submittedName>
</protein>